<evidence type="ECO:0000259" key="6">
    <source>
        <dbReference type="PROSITE" id="PS50937"/>
    </source>
</evidence>
<dbReference type="PROSITE" id="PS50937">
    <property type="entry name" value="HTH_MERR_2"/>
    <property type="match status" value="1"/>
</dbReference>
<dbReference type="InterPro" id="IPR009061">
    <property type="entry name" value="DNA-bd_dom_put_sf"/>
</dbReference>
<evidence type="ECO:0000256" key="2">
    <source>
        <dbReference type="ARBA" id="ARBA00023015"/>
    </source>
</evidence>
<evidence type="ECO:0000256" key="1">
    <source>
        <dbReference type="ARBA" id="ARBA00022491"/>
    </source>
</evidence>
<dbReference type="SUPFAM" id="SSF46955">
    <property type="entry name" value="Putative DNA-binding domain"/>
    <property type="match status" value="1"/>
</dbReference>
<evidence type="ECO:0000256" key="5">
    <source>
        <dbReference type="SAM" id="MobiDB-lite"/>
    </source>
</evidence>
<dbReference type="Pfam" id="PF13411">
    <property type="entry name" value="MerR_1"/>
    <property type="match status" value="1"/>
</dbReference>
<dbReference type="InterPro" id="IPR047057">
    <property type="entry name" value="MerR_fam"/>
</dbReference>
<sequence length="344" mass="37455">MNAPTEYLNPTEAARKLGVSVKALRIYEQRGLIEPTRTEAGWRTYGPKAMDRASEIVALRAMGLSLAQIANALGQEDVDLDALLAAHQSLLEGQMRQIAEKAERVRQRRSHIARRQPEETADETRTSPTPAPPAVVFELPWPWGGERFELLDIHPLNYVIGPLGSGKTRLAHRLAETLPGGVFIGLDRLADGAAKTKTQLAKDPGLSARVEEALTELAANGAERSDALLSLLAVLERDCEEIPVIDLIEQGLHRPSQRALIAYLRGRRANTKPLFIITRSSAILDLDRVGVHESIILCPANHSPPTPVTAYPGAPGYEAVATCLATPEIRARTEGVIAIRTNPQ</sequence>
<evidence type="ECO:0000313" key="7">
    <source>
        <dbReference type="EMBL" id="MDA4846934.1"/>
    </source>
</evidence>
<evidence type="ECO:0000256" key="4">
    <source>
        <dbReference type="ARBA" id="ARBA00023163"/>
    </source>
</evidence>
<feature type="compositionally biased region" description="Basic and acidic residues" evidence="5">
    <location>
        <begin position="115"/>
        <end position="125"/>
    </location>
</feature>
<dbReference type="CDD" id="cd00592">
    <property type="entry name" value="HTH_MerR-like"/>
    <property type="match status" value="1"/>
</dbReference>
<keyword evidence="2" id="KW-0805">Transcription regulation</keyword>
<dbReference type="SMART" id="SM00422">
    <property type="entry name" value="HTH_MERR"/>
    <property type="match status" value="1"/>
</dbReference>
<keyword evidence="3" id="KW-0238">DNA-binding</keyword>
<feature type="region of interest" description="Disordered" evidence="5">
    <location>
        <begin position="102"/>
        <end position="133"/>
    </location>
</feature>
<gene>
    <name evidence="7" type="ORF">OOZ53_16365</name>
</gene>
<dbReference type="Gene3D" id="1.10.1660.10">
    <property type="match status" value="1"/>
</dbReference>
<protein>
    <submittedName>
        <fullName evidence="7">MerR family transcriptional regulator</fullName>
    </submittedName>
</protein>
<dbReference type="RefSeq" id="WP_271090738.1">
    <property type="nucleotide sequence ID" value="NZ_JAPJZH010000010.1"/>
</dbReference>
<name>A0ABT4VQE8_9HYPH</name>
<keyword evidence="8" id="KW-1185">Reference proteome</keyword>
<keyword evidence="4" id="KW-0804">Transcription</keyword>
<dbReference type="Pfam" id="PF13671">
    <property type="entry name" value="AAA_33"/>
    <property type="match status" value="1"/>
</dbReference>
<dbReference type="Gene3D" id="3.40.50.300">
    <property type="entry name" value="P-loop containing nucleotide triphosphate hydrolases"/>
    <property type="match status" value="1"/>
</dbReference>
<feature type="domain" description="HTH merR-type" evidence="6">
    <location>
        <begin position="7"/>
        <end position="75"/>
    </location>
</feature>
<dbReference type="EMBL" id="JAPJZH010000010">
    <property type="protein sequence ID" value="MDA4846934.1"/>
    <property type="molecule type" value="Genomic_DNA"/>
</dbReference>
<organism evidence="7 8">
    <name type="scientific">Hoeflea poritis</name>
    <dbReference type="NCBI Taxonomy" id="2993659"/>
    <lineage>
        <taxon>Bacteria</taxon>
        <taxon>Pseudomonadati</taxon>
        <taxon>Pseudomonadota</taxon>
        <taxon>Alphaproteobacteria</taxon>
        <taxon>Hyphomicrobiales</taxon>
        <taxon>Rhizobiaceae</taxon>
        <taxon>Hoeflea</taxon>
    </lineage>
</organism>
<evidence type="ECO:0000256" key="3">
    <source>
        <dbReference type="ARBA" id="ARBA00023125"/>
    </source>
</evidence>
<accession>A0ABT4VQE8</accession>
<dbReference type="InterPro" id="IPR027417">
    <property type="entry name" value="P-loop_NTPase"/>
</dbReference>
<reference evidence="7" key="1">
    <citation type="submission" date="2022-11" db="EMBL/GenBank/DDBJ databases">
        <title>Hoeflea poritis sp. nov., isolated from scleractinian coral Porites lutea.</title>
        <authorList>
            <person name="Zhang G."/>
            <person name="Wei Q."/>
            <person name="Cai L."/>
        </authorList>
    </citation>
    <scope>NUCLEOTIDE SEQUENCE</scope>
    <source>
        <strain evidence="7">E7-10</strain>
    </source>
</reference>
<dbReference type="Proteomes" id="UP001148313">
    <property type="component" value="Unassembled WGS sequence"/>
</dbReference>
<comment type="caution">
    <text evidence="7">The sequence shown here is derived from an EMBL/GenBank/DDBJ whole genome shotgun (WGS) entry which is preliminary data.</text>
</comment>
<dbReference type="InterPro" id="IPR000551">
    <property type="entry name" value="MerR-type_HTH_dom"/>
</dbReference>
<evidence type="ECO:0000313" key="8">
    <source>
        <dbReference type="Proteomes" id="UP001148313"/>
    </source>
</evidence>
<keyword evidence="1" id="KW-0678">Repressor</keyword>
<dbReference type="PANTHER" id="PTHR30204">
    <property type="entry name" value="REDOX-CYCLING DRUG-SENSING TRANSCRIPTIONAL ACTIVATOR SOXR"/>
    <property type="match status" value="1"/>
</dbReference>
<proteinExistence type="predicted"/>
<dbReference type="SUPFAM" id="SSF52540">
    <property type="entry name" value="P-loop containing nucleoside triphosphate hydrolases"/>
    <property type="match status" value="1"/>
</dbReference>
<dbReference type="PANTHER" id="PTHR30204:SF69">
    <property type="entry name" value="MERR-FAMILY TRANSCRIPTIONAL REGULATOR"/>
    <property type="match status" value="1"/>
</dbReference>